<sequence>MRLYLQSQSNLDANFLIPLRAGAMERGHQWVGMENCLPSRQIQACCEIYAPGKFHFGARLLLRSSLVLLASSGEISGDAA</sequence>
<evidence type="ECO:0000313" key="1">
    <source>
        <dbReference type="EMBL" id="TLM76587.1"/>
    </source>
</evidence>
<name>A0ABY2UGC0_9GAMM</name>
<dbReference type="RefSeq" id="WP_138236138.1">
    <property type="nucleotide sequence ID" value="NZ_CP185860.1"/>
</dbReference>
<accession>A0ABY2UGC0</accession>
<reference evidence="1 2" key="1">
    <citation type="submission" date="2019-05" db="EMBL/GenBank/DDBJ databases">
        <title>Microbulbifer harenosus sp. nov., an alginate-degrading bacterium isolated from coastal sand.</title>
        <authorList>
            <person name="Huang H."/>
            <person name="Mo K."/>
            <person name="Bao S."/>
        </authorList>
    </citation>
    <scope>NUCLEOTIDE SEQUENCE [LARGE SCALE GENOMIC DNA]</scope>
    <source>
        <strain evidence="1 2">HB161719</strain>
    </source>
</reference>
<dbReference type="Proteomes" id="UP000306791">
    <property type="component" value="Unassembled WGS sequence"/>
</dbReference>
<dbReference type="EMBL" id="VANI01000013">
    <property type="protein sequence ID" value="TLM76587.1"/>
    <property type="molecule type" value="Genomic_DNA"/>
</dbReference>
<protein>
    <submittedName>
        <fullName evidence="1">Uncharacterized protein</fullName>
    </submittedName>
</protein>
<comment type="caution">
    <text evidence="1">The sequence shown here is derived from an EMBL/GenBank/DDBJ whole genome shotgun (WGS) entry which is preliminary data.</text>
</comment>
<organism evidence="1 2">
    <name type="scientific">Microbulbifer harenosus</name>
    <dbReference type="NCBI Taxonomy" id="2576840"/>
    <lineage>
        <taxon>Bacteria</taxon>
        <taxon>Pseudomonadati</taxon>
        <taxon>Pseudomonadota</taxon>
        <taxon>Gammaproteobacteria</taxon>
        <taxon>Cellvibrionales</taxon>
        <taxon>Microbulbiferaceae</taxon>
        <taxon>Microbulbifer</taxon>
    </lineage>
</organism>
<keyword evidence="2" id="KW-1185">Reference proteome</keyword>
<gene>
    <name evidence="1" type="ORF">FDY93_12730</name>
</gene>
<proteinExistence type="predicted"/>
<evidence type="ECO:0000313" key="2">
    <source>
        <dbReference type="Proteomes" id="UP000306791"/>
    </source>
</evidence>